<dbReference type="CDD" id="cd06170">
    <property type="entry name" value="LuxR_C_like"/>
    <property type="match status" value="1"/>
</dbReference>
<dbReference type="InterPro" id="IPR039420">
    <property type="entry name" value="WalR-like"/>
</dbReference>
<dbReference type="InterPro" id="IPR011006">
    <property type="entry name" value="CheY-like_superfamily"/>
</dbReference>
<dbReference type="Pfam" id="PF00072">
    <property type="entry name" value="Response_reg"/>
    <property type="match status" value="1"/>
</dbReference>
<dbReference type="PANTHER" id="PTHR43214:SF24">
    <property type="entry name" value="TRANSCRIPTIONAL REGULATORY PROTEIN NARL-RELATED"/>
    <property type="match status" value="1"/>
</dbReference>
<dbReference type="SMART" id="SM00421">
    <property type="entry name" value="HTH_LUXR"/>
    <property type="match status" value="1"/>
</dbReference>
<reference evidence="9" key="1">
    <citation type="journal article" date="2019" name="Int. J. Syst. Evol. Microbiol.">
        <title>The Global Catalogue of Microorganisms (GCM) 10K type strain sequencing project: providing services to taxonomists for standard genome sequencing and annotation.</title>
        <authorList>
            <consortium name="The Broad Institute Genomics Platform"/>
            <consortium name="The Broad Institute Genome Sequencing Center for Infectious Disease"/>
            <person name="Wu L."/>
            <person name="Ma J."/>
        </authorList>
    </citation>
    <scope>NUCLEOTIDE SEQUENCE [LARGE SCALE GENOMIC DNA]</scope>
    <source>
        <strain evidence="9">CGMCC 4.7319</strain>
    </source>
</reference>
<feature type="modified residue" description="4-aspartylphosphate" evidence="5">
    <location>
        <position position="55"/>
    </location>
</feature>
<dbReference type="PROSITE" id="PS50110">
    <property type="entry name" value="RESPONSE_REGULATORY"/>
    <property type="match status" value="1"/>
</dbReference>
<evidence type="ECO:0000256" key="4">
    <source>
        <dbReference type="ARBA" id="ARBA00023163"/>
    </source>
</evidence>
<dbReference type="CDD" id="cd17535">
    <property type="entry name" value="REC_NarL-like"/>
    <property type="match status" value="1"/>
</dbReference>
<evidence type="ECO:0000259" key="6">
    <source>
        <dbReference type="PROSITE" id="PS50043"/>
    </source>
</evidence>
<feature type="domain" description="Response regulatory" evidence="7">
    <location>
        <begin position="5"/>
        <end position="125"/>
    </location>
</feature>
<sequence>MRDLTVVLTDDAALFREALAGVLGRAGFRIRAQLGDAAAARAAIAEHRPDLAVFDIRLPPTHTLEGLVAAAEIRESHPDTGVLVLSQHLETRLLRMLVRSSSRGVGYLLKERVTGIQDFVDAARRVATGGCAFDPEVVRALTRGDPLGRLSEREHEILSLIAQGRSNMAICEQLRLTKKTVESHVRSILLRLDLHPQPDDHRRVLAVLEYLRPWSEEAYRLALPPPRT</sequence>
<dbReference type="SUPFAM" id="SSF52172">
    <property type="entry name" value="CheY-like"/>
    <property type="match status" value="1"/>
</dbReference>
<dbReference type="PANTHER" id="PTHR43214">
    <property type="entry name" value="TWO-COMPONENT RESPONSE REGULATOR"/>
    <property type="match status" value="1"/>
</dbReference>
<organism evidence="8 9">
    <name type="scientific">Lentzea pudingi</name>
    <dbReference type="NCBI Taxonomy" id="1789439"/>
    <lineage>
        <taxon>Bacteria</taxon>
        <taxon>Bacillati</taxon>
        <taxon>Actinomycetota</taxon>
        <taxon>Actinomycetes</taxon>
        <taxon>Pseudonocardiales</taxon>
        <taxon>Pseudonocardiaceae</taxon>
        <taxon>Lentzea</taxon>
    </lineage>
</organism>
<evidence type="ECO:0000259" key="7">
    <source>
        <dbReference type="PROSITE" id="PS50110"/>
    </source>
</evidence>
<keyword evidence="9" id="KW-1185">Reference proteome</keyword>
<keyword evidence="4" id="KW-0804">Transcription</keyword>
<evidence type="ECO:0000256" key="5">
    <source>
        <dbReference type="PROSITE-ProRule" id="PRU00169"/>
    </source>
</evidence>
<evidence type="ECO:0000313" key="8">
    <source>
        <dbReference type="EMBL" id="GGM90487.1"/>
    </source>
</evidence>
<dbReference type="EMBL" id="BMNC01000003">
    <property type="protein sequence ID" value="GGM90487.1"/>
    <property type="molecule type" value="Genomic_DNA"/>
</dbReference>
<dbReference type="PRINTS" id="PR00038">
    <property type="entry name" value="HTHLUXR"/>
</dbReference>
<evidence type="ECO:0000256" key="3">
    <source>
        <dbReference type="ARBA" id="ARBA00023125"/>
    </source>
</evidence>
<keyword evidence="2" id="KW-0805">Transcription regulation</keyword>
<keyword evidence="3 8" id="KW-0238">DNA-binding</keyword>
<dbReference type="Gene3D" id="3.40.50.2300">
    <property type="match status" value="1"/>
</dbReference>
<protein>
    <submittedName>
        <fullName evidence="8">DNA-binding response regulator</fullName>
    </submittedName>
</protein>
<dbReference type="RefSeq" id="WP_189155209.1">
    <property type="nucleotide sequence ID" value="NZ_BMNC01000003.1"/>
</dbReference>
<evidence type="ECO:0000256" key="1">
    <source>
        <dbReference type="ARBA" id="ARBA00022553"/>
    </source>
</evidence>
<dbReference type="PROSITE" id="PS50043">
    <property type="entry name" value="HTH_LUXR_2"/>
    <property type="match status" value="1"/>
</dbReference>
<gene>
    <name evidence="8" type="ORF">GCM10011609_29370</name>
</gene>
<evidence type="ECO:0000256" key="2">
    <source>
        <dbReference type="ARBA" id="ARBA00023015"/>
    </source>
</evidence>
<dbReference type="InterPro" id="IPR058245">
    <property type="entry name" value="NreC/VraR/RcsB-like_REC"/>
</dbReference>
<dbReference type="GO" id="GO:0003677">
    <property type="term" value="F:DNA binding"/>
    <property type="evidence" value="ECO:0007669"/>
    <property type="project" value="UniProtKB-KW"/>
</dbReference>
<comment type="caution">
    <text evidence="8">The sequence shown here is derived from an EMBL/GenBank/DDBJ whole genome shotgun (WGS) entry which is preliminary data.</text>
</comment>
<evidence type="ECO:0000313" key="9">
    <source>
        <dbReference type="Proteomes" id="UP000597656"/>
    </source>
</evidence>
<accession>A0ABQ2HSP6</accession>
<dbReference type="InterPro" id="IPR000792">
    <property type="entry name" value="Tscrpt_reg_LuxR_C"/>
</dbReference>
<dbReference type="Pfam" id="PF00196">
    <property type="entry name" value="GerE"/>
    <property type="match status" value="1"/>
</dbReference>
<name>A0ABQ2HSP6_9PSEU</name>
<dbReference type="InterPro" id="IPR001789">
    <property type="entry name" value="Sig_transdc_resp-reg_receiver"/>
</dbReference>
<dbReference type="InterPro" id="IPR016032">
    <property type="entry name" value="Sig_transdc_resp-reg_C-effctor"/>
</dbReference>
<feature type="domain" description="HTH luxR-type" evidence="6">
    <location>
        <begin position="143"/>
        <end position="214"/>
    </location>
</feature>
<dbReference type="Proteomes" id="UP000597656">
    <property type="component" value="Unassembled WGS sequence"/>
</dbReference>
<dbReference type="SUPFAM" id="SSF46894">
    <property type="entry name" value="C-terminal effector domain of the bipartite response regulators"/>
    <property type="match status" value="1"/>
</dbReference>
<keyword evidence="1 5" id="KW-0597">Phosphoprotein</keyword>
<proteinExistence type="predicted"/>